<gene>
    <name evidence="8" type="ORF">Kpol_1018p183</name>
</gene>
<evidence type="ECO:0000256" key="5">
    <source>
        <dbReference type="ARBA" id="ARBA00022989"/>
    </source>
</evidence>
<dbReference type="PhylomeDB" id="A7TE23"/>
<dbReference type="RefSeq" id="XP_001647501.1">
    <property type="nucleotide sequence ID" value="XM_001647451.1"/>
</dbReference>
<accession>A7TE23</accession>
<dbReference type="GO" id="GO:0006644">
    <property type="term" value="P:phospholipid metabolic process"/>
    <property type="evidence" value="ECO:0007669"/>
    <property type="project" value="EnsemblFungi"/>
</dbReference>
<dbReference type="SMART" id="SM01415">
    <property type="entry name" value="DUF106"/>
    <property type="match status" value="1"/>
</dbReference>
<evidence type="ECO:0000313" key="9">
    <source>
        <dbReference type="Proteomes" id="UP000000267"/>
    </source>
</evidence>
<dbReference type="KEGG" id="vpo:Kpol_1018p183"/>
<dbReference type="Proteomes" id="UP000000267">
    <property type="component" value="Unassembled WGS sequence"/>
</dbReference>
<dbReference type="PANTHER" id="PTHR13116">
    <property type="entry name" value="ER MEMBRANE PROTEIN COMPLEX SUBUNIT 3"/>
    <property type="match status" value="1"/>
</dbReference>
<dbReference type="eggNOG" id="KOG3188">
    <property type="taxonomic scope" value="Eukaryota"/>
</dbReference>
<dbReference type="InterPro" id="IPR002809">
    <property type="entry name" value="EMC3/TMCO1"/>
</dbReference>
<evidence type="ECO:0000256" key="4">
    <source>
        <dbReference type="ARBA" id="ARBA00022692"/>
    </source>
</evidence>
<dbReference type="FunCoup" id="A7TE23">
    <property type="interactions" value="442"/>
</dbReference>
<dbReference type="GO" id="GO:0045050">
    <property type="term" value="P:protein insertion into ER membrane by stop-transfer membrane-anchor sequence"/>
    <property type="evidence" value="ECO:0007669"/>
    <property type="project" value="EnsemblFungi"/>
</dbReference>
<evidence type="ECO:0000256" key="6">
    <source>
        <dbReference type="ARBA" id="ARBA00023136"/>
    </source>
</evidence>
<dbReference type="InterPro" id="IPR008568">
    <property type="entry name" value="EMC3"/>
</dbReference>
<dbReference type="EMBL" id="DS480378">
    <property type="protein sequence ID" value="EDO19643.1"/>
    <property type="molecule type" value="Genomic_DNA"/>
</dbReference>
<evidence type="ECO:0000313" key="8">
    <source>
        <dbReference type="EMBL" id="EDO19643.1"/>
    </source>
</evidence>
<dbReference type="AlphaFoldDB" id="A7TE23"/>
<dbReference type="InParanoid" id="A7TE23"/>
<dbReference type="OrthoDB" id="6745403at2759"/>
<keyword evidence="4 7" id="KW-0812">Transmembrane</keyword>
<dbReference type="GO" id="GO:0015914">
    <property type="term" value="P:phospholipid transport"/>
    <property type="evidence" value="ECO:0007669"/>
    <property type="project" value="EnsemblFungi"/>
</dbReference>
<dbReference type="PIRSF" id="PIRSF010045">
    <property type="entry name" value="DUF850_TM_euk"/>
    <property type="match status" value="1"/>
</dbReference>
<dbReference type="GO" id="GO:0032977">
    <property type="term" value="F:membrane insertase activity"/>
    <property type="evidence" value="ECO:0007669"/>
    <property type="project" value="EnsemblFungi"/>
</dbReference>
<evidence type="ECO:0000256" key="1">
    <source>
        <dbReference type="ARBA" id="ARBA00004141"/>
    </source>
</evidence>
<keyword evidence="6 7" id="KW-0472">Membrane</keyword>
<dbReference type="Pfam" id="PF01956">
    <property type="entry name" value="EMC3_TMCO1"/>
    <property type="match status" value="1"/>
</dbReference>
<organism evidence="9">
    <name type="scientific">Vanderwaltozyma polyspora (strain ATCC 22028 / DSM 70294 / BCRC 21397 / CBS 2163 / NBRC 10782 / NRRL Y-8283 / UCD 57-17)</name>
    <name type="common">Kluyveromyces polysporus</name>
    <dbReference type="NCBI Taxonomy" id="436907"/>
    <lineage>
        <taxon>Eukaryota</taxon>
        <taxon>Fungi</taxon>
        <taxon>Dikarya</taxon>
        <taxon>Ascomycota</taxon>
        <taxon>Saccharomycotina</taxon>
        <taxon>Saccharomycetes</taxon>
        <taxon>Saccharomycetales</taxon>
        <taxon>Saccharomycetaceae</taxon>
        <taxon>Vanderwaltozyma</taxon>
    </lineage>
</organism>
<comment type="subcellular location">
    <subcellularLocation>
        <location evidence="7">Endoplasmic reticulum membrane</location>
        <topology evidence="7">Multi-pass membrane protein</topology>
    </subcellularLocation>
    <subcellularLocation>
        <location evidence="1">Membrane</location>
        <topology evidence="1">Multi-pass membrane protein</topology>
    </subcellularLocation>
</comment>
<name>A7TE23_VANPO</name>
<reference evidence="8 9" key="1">
    <citation type="journal article" date="2007" name="Proc. Natl. Acad. Sci. U.S.A.">
        <title>Independent sorting-out of thousands of duplicated gene pairs in two yeast species descended from a whole-genome duplication.</title>
        <authorList>
            <person name="Scannell D.R."/>
            <person name="Frank A.C."/>
            <person name="Conant G.C."/>
            <person name="Byrne K.P."/>
            <person name="Woolfit M."/>
            <person name="Wolfe K.H."/>
        </authorList>
    </citation>
    <scope>NUCLEOTIDE SEQUENCE [LARGE SCALE GENOMIC DNA]</scope>
    <source>
        <strain evidence="9">ATCC 22028 / DSM 70294 / BCRC 21397 / CBS 2163 / NBRC 10782 / NRRL Y-8283 / UCD 57-17</strain>
    </source>
</reference>
<proteinExistence type="inferred from homology"/>
<dbReference type="GO" id="GO:0051087">
    <property type="term" value="F:protein-folding chaperone binding"/>
    <property type="evidence" value="ECO:0007669"/>
    <property type="project" value="EnsemblFungi"/>
</dbReference>
<feature type="transmembrane region" description="Helical" evidence="7">
    <location>
        <begin position="137"/>
        <end position="157"/>
    </location>
</feature>
<dbReference type="GO" id="GO:0034975">
    <property type="term" value="P:protein folding in endoplasmic reticulum"/>
    <property type="evidence" value="ECO:0007669"/>
    <property type="project" value="TreeGrafter"/>
</dbReference>
<evidence type="ECO:0000256" key="2">
    <source>
        <dbReference type="ARBA" id="ARBA00005376"/>
    </source>
</evidence>
<dbReference type="PANTHER" id="PTHR13116:SF5">
    <property type="entry name" value="ER MEMBRANE PROTEIN COMPLEX SUBUNIT 3"/>
    <property type="match status" value="1"/>
</dbReference>
<dbReference type="STRING" id="436907.A7TE23"/>
<dbReference type="OMA" id="KDMDPRW"/>
<evidence type="ECO:0000256" key="3">
    <source>
        <dbReference type="ARBA" id="ARBA00020822"/>
    </source>
</evidence>
<dbReference type="GO" id="GO:0072546">
    <property type="term" value="C:EMC complex"/>
    <property type="evidence" value="ECO:0007669"/>
    <property type="project" value="EnsemblFungi"/>
</dbReference>
<feature type="transmembrane region" description="Helical" evidence="7">
    <location>
        <begin position="188"/>
        <end position="206"/>
    </location>
</feature>
<keyword evidence="5 7" id="KW-1133">Transmembrane helix</keyword>
<feature type="transmembrane region" description="Helical" evidence="7">
    <location>
        <begin position="23"/>
        <end position="43"/>
    </location>
</feature>
<keyword evidence="9" id="KW-1185">Reference proteome</keyword>
<dbReference type="HOGENOM" id="CLU_060791_0_0_1"/>
<dbReference type="GeneID" id="5548009"/>
<comment type="function">
    <text evidence="7">The EMC seems to be required for efficient folding of proteins in the endoplasmic reticulum (ER).</text>
</comment>
<evidence type="ECO:0000256" key="7">
    <source>
        <dbReference type="PIRNR" id="PIRNR010045"/>
    </source>
</evidence>
<sequence length="268" mass="29985">MGDDRLWQVGMIAELVLDEKLKVWALLPISIVMVLVGVIRHYIMTLISPGAKNSAVVKFTETSYINKGQALLGNGSNISKEAFECRRGYLSQVLAEGKYVAQENAGNGIVNGMGNPFTDPNMSDAMMSMAKGNMANFIPQTLIMWWVNHFFAGFVLMKLPFPLTVRFKEMLQSGIMTPDLDVRWVSSISWYFISVLGINPVYNLLLSNAEGMDIMEMQQQQQQIDPIGGPGQPQPEALMKSLANDITIAQHQSCFDKIEERILKKYKI</sequence>
<protein>
    <recommendedName>
        <fullName evidence="3 7">ER membrane protein complex subunit 3</fullName>
    </recommendedName>
</protein>
<comment type="similarity">
    <text evidence="2 7">Belongs to the EMC3 family.</text>
</comment>